<evidence type="ECO:0000313" key="10">
    <source>
        <dbReference type="Proteomes" id="UP001500016"/>
    </source>
</evidence>
<dbReference type="InterPro" id="IPR018509">
    <property type="entry name" value="DHquinase_II_CS"/>
</dbReference>
<feature type="active site" description="Proton acceptor" evidence="8">
    <location>
        <position position="26"/>
    </location>
</feature>
<feature type="active site" description="Proton donor" evidence="8">
    <location>
        <position position="106"/>
    </location>
</feature>
<dbReference type="Gene3D" id="3.40.50.9100">
    <property type="entry name" value="Dehydroquinase, class II"/>
    <property type="match status" value="1"/>
</dbReference>
<comment type="pathway">
    <text evidence="2 8">Metabolic intermediate biosynthesis; chorismate biosynthesis; chorismate from D-erythrose 4-phosphate and phosphoenolpyruvate: step 3/7.</text>
</comment>
<dbReference type="InterPro" id="IPR036441">
    <property type="entry name" value="DHquinase_II_sf"/>
</dbReference>
<dbReference type="PROSITE" id="PS01029">
    <property type="entry name" value="DEHYDROQUINASE_II"/>
    <property type="match status" value="1"/>
</dbReference>
<dbReference type="HAMAP" id="MF_00169">
    <property type="entry name" value="AroQ"/>
    <property type="match status" value="1"/>
</dbReference>
<dbReference type="NCBIfam" id="NF003805">
    <property type="entry name" value="PRK05395.1-2"/>
    <property type="match status" value="1"/>
</dbReference>
<comment type="subunit">
    <text evidence="4 8">Homododecamer.</text>
</comment>
<organism evidence="9 10">
    <name type="scientific">Streptomyces albiaxialis</name>
    <dbReference type="NCBI Taxonomy" id="329523"/>
    <lineage>
        <taxon>Bacteria</taxon>
        <taxon>Bacillati</taxon>
        <taxon>Actinomycetota</taxon>
        <taxon>Actinomycetes</taxon>
        <taxon>Kitasatosporales</taxon>
        <taxon>Streptomycetaceae</taxon>
        <taxon>Streptomyces</taxon>
    </lineage>
</organism>
<feature type="site" description="Transition state stabilizer" evidence="8">
    <location>
        <position position="21"/>
    </location>
</feature>
<keyword evidence="10" id="KW-1185">Reference proteome</keyword>
<evidence type="ECO:0000256" key="8">
    <source>
        <dbReference type="HAMAP-Rule" id="MF_00169"/>
    </source>
</evidence>
<evidence type="ECO:0000256" key="5">
    <source>
        <dbReference type="ARBA" id="ARBA00012060"/>
    </source>
</evidence>
<protein>
    <recommendedName>
        <fullName evidence="5 8">3-dehydroquinate dehydratase</fullName>
        <shortName evidence="8">3-dehydroquinase</shortName>
        <ecNumber evidence="5 8">4.2.1.10</ecNumber>
    </recommendedName>
    <alternativeName>
        <fullName evidence="8">Type II DHQase</fullName>
    </alternativeName>
</protein>
<evidence type="ECO:0000256" key="3">
    <source>
        <dbReference type="ARBA" id="ARBA00011037"/>
    </source>
</evidence>
<proteinExistence type="inferred from homology"/>
<dbReference type="Pfam" id="PF01220">
    <property type="entry name" value="DHquinase_II"/>
    <property type="match status" value="1"/>
</dbReference>
<dbReference type="NCBIfam" id="NF003806">
    <property type="entry name" value="PRK05395.1-3"/>
    <property type="match status" value="1"/>
</dbReference>
<feature type="binding site" evidence="8">
    <location>
        <position position="83"/>
    </location>
    <ligand>
        <name>substrate</name>
    </ligand>
</feature>
<comment type="catalytic activity">
    <reaction evidence="1 8">
        <text>3-dehydroquinate = 3-dehydroshikimate + H2O</text>
        <dbReference type="Rhea" id="RHEA:21096"/>
        <dbReference type="ChEBI" id="CHEBI:15377"/>
        <dbReference type="ChEBI" id="CHEBI:16630"/>
        <dbReference type="ChEBI" id="CHEBI:32364"/>
        <dbReference type="EC" id="4.2.1.10"/>
    </reaction>
</comment>
<feature type="binding site" evidence="8">
    <location>
        <position position="90"/>
    </location>
    <ligand>
        <name>substrate</name>
    </ligand>
</feature>
<dbReference type="InterPro" id="IPR001874">
    <property type="entry name" value="DHquinase_II"/>
</dbReference>
<feature type="binding site" evidence="8">
    <location>
        <position position="77"/>
    </location>
    <ligand>
        <name>substrate</name>
    </ligand>
</feature>
<comment type="function">
    <text evidence="8">Catalyzes a trans-dehydration via an enolate intermediate.</text>
</comment>
<dbReference type="Proteomes" id="UP001500016">
    <property type="component" value="Unassembled WGS sequence"/>
</dbReference>
<evidence type="ECO:0000256" key="4">
    <source>
        <dbReference type="ARBA" id="ARBA00011193"/>
    </source>
</evidence>
<dbReference type="RefSeq" id="WP_344531704.1">
    <property type="nucleotide sequence ID" value="NZ_BAAAPE010000013.1"/>
</dbReference>
<dbReference type="EC" id="4.2.1.10" evidence="5 8"/>
<keyword evidence="8" id="KW-0028">Amino-acid biosynthesis</keyword>
<evidence type="ECO:0000313" key="9">
    <source>
        <dbReference type="EMBL" id="GAA2088374.1"/>
    </source>
</evidence>
<comment type="similarity">
    <text evidence="3 8">Belongs to the type-II 3-dehydroquinase family.</text>
</comment>
<dbReference type="PANTHER" id="PTHR21272">
    <property type="entry name" value="CATABOLIC 3-DEHYDROQUINASE"/>
    <property type="match status" value="1"/>
</dbReference>
<keyword evidence="7 8" id="KW-0456">Lyase</keyword>
<sequence length="158" mass="17131">MTATPRVLLLHGPNLNLLGERDPATYGSTTLRDVEERTTALGRELGAEVRCAQSNSEGTLIDHVHSTRNGDSGIVFNPGAYSHYSYALRDALEAVAGMGVPCVEVHISNVHAREPFRHTSVTAPVCQGMVSGHGVFGYELALRSVLHRIGEWRKEGRA</sequence>
<dbReference type="PIRSF" id="PIRSF001399">
    <property type="entry name" value="DHquinase_II"/>
    <property type="match status" value="1"/>
</dbReference>
<dbReference type="SUPFAM" id="SSF52304">
    <property type="entry name" value="Type II 3-dehydroquinate dehydratase"/>
    <property type="match status" value="1"/>
</dbReference>
<dbReference type="NCBIfam" id="TIGR01088">
    <property type="entry name" value="aroQ"/>
    <property type="match status" value="1"/>
</dbReference>
<dbReference type="NCBIfam" id="NF003807">
    <property type="entry name" value="PRK05395.1-4"/>
    <property type="match status" value="1"/>
</dbReference>
<keyword evidence="6 8" id="KW-0057">Aromatic amino acid biosynthesis</keyword>
<feature type="binding site" evidence="8">
    <location>
        <begin position="107"/>
        <end position="108"/>
    </location>
    <ligand>
        <name>substrate</name>
    </ligand>
</feature>
<name>A0ABN2WCC9_9ACTN</name>
<gene>
    <name evidence="8 9" type="primary">aroQ</name>
    <name evidence="9" type="ORF">GCM10009801_51990</name>
</gene>
<evidence type="ECO:0000256" key="6">
    <source>
        <dbReference type="ARBA" id="ARBA00023141"/>
    </source>
</evidence>
<evidence type="ECO:0000256" key="1">
    <source>
        <dbReference type="ARBA" id="ARBA00001864"/>
    </source>
</evidence>
<evidence type="ECO:0000256" key="7">
    <source>
        <dbReference type="ARBA" id="ARBA00023239"/>
    </source>
</evidence>
<dbReference type="PANTHER" id="PTHR21272:SF3">
    <property type="entry name" value="CATABOLIC 3-DEHYDROQUINASE"/>
    <property type="match status" value="1"/>
</dbReference>
<reference evidence="9 10" key="1">
    <citation type="journal article" date="2019" name="Int. J. Syst. Evol. Microbiol.">
        <title>The Global Catalogue of Microorganisms (GCM) 10K type strain sequencing project: providing services to taxonomists for standard genome sequencing and annotation.</title>
        <authorList>
            <consortium name="The Broad Institute Genomics Platform"/>
            <consortium name="The Broad Institute Genome Sequencing Center for Infectious Disease"/>
            <person name="Wu L."/>
            <person name="Ma J."/>
        </authorList>
    </citation>
    <scope>NUCLEOTIDE SEQUENCE [LARGE SCALE GENOMIC DNA]</scope>
    <source>
        <strain evidence="9 10">JCM 15478</strain>
    </source>
</reference>
<accession>A0ABN2WCC9</accession>
<feature type="binding site" evidence="8">
    <location>
        <position position="117"/>
    </location>
    <ligand>
        <name>substrate</name>
    </ligand>
</feature>
<dbReference type="CDD" id="cd00466">
    <property type="entry name" value="DHQase_II"/>
    <property type="match status" value="1"/>
</dbReference>
<comment type="caution">
    <text evidence="9">The sequence shown here is derived from an EMBL/GenBank/DDBJ whole genome shotgun (WGS) entry which is preliminary data.</text>
</comment>
<dbReference type="EMBL" id="BAAAPE010000013">
    <property type="protein sequence ID" value="GAA2088374.1"/>
    <property type="molecule type" value="Genomic_DNA"/>
</dbReference>
<evidence type="ECO:0000256" key="2">
    <source>
        <dbReference type="ARBA" id="ARBA00004902"/>
    </source>
</evidence>